<name>A0ABR3D8E5_NEUIN</name>
<dbReference type="EMBL" id="JAVLET010000006">
    <property type="protein sequence ID" value="KAL0468953.1"/>
    <property type="molecule type" value="Genomic_DNA"/>
</dbReference>
<feature type="domain" description="Thioredoxin-like fold" evidence="1">
    <location>
        <begin position="87"/>
        <end position="270"/>
    </location>
</feature>
<evidence type="ECO:0000259" key="1">
    <source>
        <dbReference type="Pfam" id="PF13462"/>
    </source>
</evidence>
<accession>A0ABR3D8E5</accession>
<comment type="caution">
    <text evidence="2">The sequence shown here is derived from an EMBL/GenBank/DDBJ whole genome shotgun (WGS) entry which is preliminary data.</text>
</comment>
<dbReference type="InterPro" id="IPR012336">
    <property type="entry name" value="Thioredoxin-like_fold"/>
</dbReference>
<dbReference type="Proteomes" id="UP001451303">
    <property type="component" value="Unassembled WGS sequence"/>
</dbReference>
<dbReference type="PANTHER" id="PTHR33875:SF2">
    <property type="entry name" value="ACR183CP"/>
    <property type="match status" value="1"/>
</dbReference>
<dbReference type="InterPro" id="IPR036249">
    <property type="entry name" value="Thioredoxin-like_sf"/>
</dbReference>
<dbReference type="SUPFAM" id="SSF52833">
    <property type="entry name" value="Thioredoxin-like"/>
    <property type="match status" value="1"/>
</dbReference>
<dbReference type="Pfam" id="PF13462">
    <property type="entry name" value="Thioredoxin_4"/>
    <property type="match status" value="1"/>
</dbReference>
<protein>
    <recommendedName>
        <fullName evidence="1">Thioredoxin-like fold domain-containing protein</fullName>
    </recommendedName>
</protein>
<organism evidence="2 3">
    <name type="scientific">Neurospora intermedia</name>
    <dbReference type="NCBI Taxonomy" id="5142"/>
    <lineage>
        <taxon>Eukaryota</taxon>
        <taxon>Fungi</taxon>
        <taxon>Dikarya</taxon>
        <taxon>Ascomycota</taxon>
        <taxon>Pezizomycotina</taxon>
        <taxon>Sordariomycetes</taxon>
        <taxon>Sordariomycetidae</taxon>
        <taxon>Sordariales</taxon>
        <taxon>Sordariaceae</taxon>
        <taxon>Neurospora</taxon>
    </lineage>
</organism>
<sequence length="277" mass="30816">MRLNVHLKKTVVHFSELPHNFNTIHHCSDSHLTTCSALLIPPPFTLSHNPSRAFTNSTMALPPKFAGHRFIPTEGAGASSFPTQPLHTVEIFLDYVCPFSAKIYNTLYTTLLPSLRSEHADLGSKVQFIFRHQIQPWHPSSTLTHEAGLAVQRLAPTKFWDFSAALFKDQKAYFDVSLVNETRNETYKRLAKLASQSAGVDERELYELLAIPTEKGDDGSLNAGNAVTNDLKTVIKMARLVGVHVSPTVIFDGVAAGEVSSSWTLEQWLEYLRKSVA</sequence>
<evidence type="ECO:0000313" key="3">
    <source>
        <dbReference type="Proteomes" id="UP001451303"/>
    </source>
</evidence>
<evidence type="ECO:0000313" key="2">
    <source>
        <dbReference type="EMBL" id="KAL0468953.1"/>
    </source>
</evidence>
<keyword evidence="3" id="KW-1185">Reference proteome</keyword>
<reference evidence="2 3" key="1">
    <citation type="submission" date="2023-09" db="EMBL/GenBank/DDBJ databases">
        <title>Multi-omics analysis of a traditional fermented food reveals byproduct-associated fungal strains for waste-to-food upcycling.</title>
        <authorList>
            <consortium name="Lawrence Berkeley National Laboratory"/>
            <person name="Rekdal V.M."/>
            <person name="Villalobos-Escobedo J.M."/>
            <person name="Rodriguez-Valeron N."/>
            <person name="Garcia M.O."/>
            <person name="Vasquez D.P."/>
            <person name="Damayanti I."/>
            <person name="Sorensen P.M."/>
            <person name="Baidoo E.E."/>
            <person name="De Carvalho A.C."/>
            <person name="Riley R."/>
            <person name="Lipzen A."/>
            <person name="He G."/>
            <person name="Yan M."/>
            <person name="Haridas S."/>
            <person name="Daum C."/>
            <person name="Yoshinaga Y."/>
            <person name="Ng V."/>
            <person name="Grigoriev I.V."/>
            <person name="Munk R."/>
            <person name="Nuraida L."/>
            <person name="Wijaya C.H."/>
            <person name="Morales P.-C."/>
            <person name="Keasling J.D."/>
        </authorList>
    </citation>
    <scope>NUCLEOTIDE SEQUENCE [LARGE SCALE GENOMIC DNA]</scope>
    <source>
        <strain evidence="2 3">FGSC 2613</strain>
    </source>
</reference>
<proteinExistence type="predicted"/>
<dbReference type="PANTHER" id="PTHR33875">
    <property type="entry name" value="OS09G0542200 PROTEIN"/>
    <property type="match status" value="1"/>
</dbReference>
<gene>
    <name evidence="2" type="ORF">QR685DRAFT_529268</name>
</gene>
<dbReference type="Gene3D" id="3.40.30.10">
    <property type="entry name" value="Glutaredoxin"/>
    <property type="match status" value="1"/>
</dbReference>